<feature type="transmembrane region" description="Helical" evidence="1">
    <location>
        <begin position="169"/>
        <end position="190"/>
    </location>
</feature>
<evidence type="ECO:0000313" key="2">
    <source>
        <dbReference type="EMBL" id="MCW6034833.1"/>
    </source>
</evidence>
<comment type="caution">
    <text evidence="2">The sequence shown here is derived from an EMBL/GenBank/DDBJ whole genome shotgun (WGS) entry which is preliminary data.</text>
</comment>
<name>A0ABT3L003_9CYAN</name>
<keyword evidence="1" id="KW-1133">Transmembrane helix</keyword>
<evidence type="ECO:0000256" key="1">
    <source>
        <dbReference type="SAM" id="Phobius"/>
    </source>
</evidence>
<sequence length="213" mass="23743">MLHLPHLIQVVKEEEETSPVLYHHVEFHLTPRSLSQLEQVQQGGYPLHFPPDCQQDLRAYLRSGRGCGGGLTFVTYYGGEGSSEALLRSYLGEDGDIIHQVCDRCLLDPTLALSLNRAHHWLIQQVLQHQQPSPLPSTHRLEAIAWGGAVLVVMVYSVIHLATGHPFSVITLLSLAIMLWGVQRLLIWGLKRFPVLAKNHTNPIGHGVGSSRH</sequence>
<reference evidence="2 3" key="1">
    <citation type="submission" date="2021-08" db="EMBL/GenBank/DDBJ databases">
        <title>Draft genome sequence of Spirulina subsalsa with high tolerance to salinity and hype-accumulation of phycocyanin.</title>
        <authorList>
            <person name="Pei H."/>
            <person name="Jiang L."/>
        </authorList>
    </citation>
    <scope>NUCLEOTIDE SEQUENCE [LARGE SCALE GENOMIC DNA]</scope>
    <source>
        <strain evidence="2 3">FACHB-351</strain>
    </source>
</reference>
<keyword evidence="1" id="KW-0472">Membrane</keyword>
<evidence type="ECO:0000313" key="3">
    <source>
        <dbReference type="Proteomes" id="UP001526426"/>
    </source>
</evidence>
<accession>A0ABT3L003</accession>
<dbReference type="Proteomes" id="UP001526426">
    <property type="component" value="Unassembled WGS sequence"/>
</dbReference>
<dbReference type="EMBL" id="JAIHOM010000003">
    <property type="protein sequence ID" value="MCW6034833.1"/>
    <property type="molecule type" value="Genomic_DNA"/>
</dbReference>
<dbReference type="RefSeq" id="WP_265262487.1">
    <property type="nucleotide sequence ID" value="NZ_JAIHOM010000003.1"/>
</dbReference>
<feature type="transmembrane region" description="Helical" evidence="1">
    <location>
        <begin position="143"/>
        <end position="163"/>
    </location>
</feature>
<proteinExistence type="predicted"/>
<organism evidence="2 3">
    <name type="scientific">Spirulina subsalsa FACHB-351</name>
    <dbReference type="NCBI Taxonomy" id="234711"/>
    <lineage>
        <taxon>Bacteria</taxon>
        <taxon>Bacillati</taxon>
        <taxon>Cyanobacteriota</taxon>
        <taxon>Cyanophyceae</taxon>
        <taxon>Spirulinales</taxon>
        <taxon>Spirulinaceae</taxon>
        <taxon>Spirulina</taxon>
    </lineage>
</organism>
<gene>
    <name evidence="2" type="ORF">K4A83_00885</name>
</gene>
<protein>
    <submittedName>
        <fullName evidence="2">Uncharacterized protein</fullName>
    </submittedName>
</protein>
<keyword evidence="1" id="KW-0812">Transmembrane</keyword>
<keyword evidence="3" id="KW-1185">Reference proteome</keyword>